<dbReference type="GO" id="GO:0005509">
    <property type="term" value="F:calcium ion binding"/>
    <property type="evidence" value="ECO:0007669"/>
    <property type="project" value="InterPro"/>
</dbReference>
<evidence type="ECO:0000259" key="3">
    <source>
        <dbReference type="PROSITE" id="PS50222"/>
    </source>
</evidence>
<dbReference type="Gene3D" id="1.10.357.10">
    <property type="entry name" value="Tetracycline Repressor, domain 2"/>
    <property type="match status" value="1"/>
</dbReference>
<dbReference type="PROSITE" id="PS50977">
    <property type="entry name" value="HTH_TETR_2"/>
    <property type="match status" value="1"/>
</dbReference>
<evidence type="ECO:0000313" key="6">
    <source>
        <dbReference type="Proteomes" id="UP001145087"/>
    </source>
</evidence>
<feature type="domain" description="HTH tetR-type" evidence="4">
    <location>
        <begin position="13"/>
        <end position="73"/>
    </location>
</feature>
<dbReference type="PRINTS" id="PR00455">
    <property type="entry name" value="HTHTETR"/>
</dbReference>
<gene>
    <name evidence="5" type="ORF">OU798_04075</name>
</gene>
<sequence length="195" mass="22502">MPKSPEQYDDIRKQKKQLIMNTALELFAENGYHTTSISQIASKAKISKGLTYNYFKSKSEILNELMEHGFNEIYDNLDINHDGILTEEEFIFFIKENFRILRENMHHWKLFFSLLLQPQVSATFAAQYEEKAGPIFNLFFGFIKSRGSKNPESDLMAISSMLEGAFLYCVAAPDVFPMDKLEEAVINSCFKIIRG</sequence>
<dbReference type="RefSeq" id="WP_343331841.1">
    <property type="nucleotide sequence ID" value="NZ_JAPOHD010000007.1"/>
</dbReference>
<dbReference type="InterPro" id="IPR011992">
    <property type="entry name" value="EF-hand-dom_pair"/>
</dbReference>
<keyword evidence="1 2" id="KW-0238">DNA-binding</keyword>
<evidence type="ECO:0000313" key="5">
    <source>
        <dbReference type="EMBL" id="MCY1719504.1"/>
    </source>
</evidence>
<dbReference type="AlphaFoldDB" id="A0A9X3J3M6"/>
<dbReference type="PANTHER" id="PTHR43479:SF11">
    <property type="entry name" value="ACREF_ENVCD OPERON REPRESSOR-RELATED"/>
    <property type="match status" value="1"/>
</dbReference>
<dbReference type="PROSITE" id="PS00018">
    <property type="entry name" value="EF_HAND_1"/>
    <property type="match status" value="1"/>
</dbReference>
<dbReference type="GO" id="GO:0003677">
    <property type="term" value="F:DNA binding"/>
    <property type="evidence" value="ECO:0007669"/>
    <property type="project" value="UniProtKB-UniRule"/>
</dbReference>
<reference evidence="5" key="1">
    <citation type="submission" date="2022-11" db="EMBL/GenBank/DDBJ databases">
        <title>Marilongibacter aestuarii gen. nov., sp. nov., isolated from tidal flat sediment.</title>
        <authorList>
            <person name="Jiayan W."/>
        </authorList>
    </citation>
    <scope>NUCLEOTIDE SEQUENCE</scope>
    <source>
        <strain evidence="5">Z1-6</strain>
    </source>
</reference>
<dbReference type="InterPro" id="IPR001647">
    <property type="entry name" value="HTH_TetR"/>
</dbReference>
<evidence type="ECO:0000256" key="2">
    <source>
        <dbReference type="PROSITE-ProRule" id="PRU00335"/>
    </source>
</evidence>
<comment type="caution">
    <text evidence="5">The sequence shown here is derived from an EMBL/GenBank/DDBJ whole genome shotgun (WGS) entry which is preliminary data.</text>
</comment>
<dbReference type="InterPro" id="IPR009057">
    <property type="entry name" value="Homeodomain-like_sf"/>
</dbReference>
<organism evidence="5 6">
    <name type="scientific">Draconibacterium aestuarii</name>
    <dbReference type="NCBI Taxonomy" id="2998507"/>
    <lineage>
        <taxon>Bacteria</taxon>
        <taxon>Pseudomonadati</taxon>
        <taxon>Bacteroidota</taxon>
        <taxon>Bacteroidia</taxon>
        <taxon>Marinilabiliales</taxon>
        <taxon>Prolixibacteraceae</taxon>
        <taxon>Draconibacterium</taxon>
    </lineage>
</organism>
<dbReference type="Pfam" id="PF00440">
    <property type="entry name" value="TetR_N"/>
    <property type="match status" value="1"/>
</dbReference>
<accession>A0A9X3J3M6</accession>
<dbReference type="InterPro" id="IPR002048">
    <property type="entry name" value="EF_hand_dom"/>
</dbReference>
<name>A0A9X3J3M6_9BACT</name>
<dbReference type="InterPro" id="IPR050624">
    <property type="entry name" value="HTH-type_Tx_Regulator"/>
</dbReference>
<dbReference type="InterPro" id="IPR018247">
    <property type="entry name" value="EF_Hand_1_Ca_BS"/>
</dbReference>
<dbReference type="EMBL" id="JAPOHD010000007">
    <property type="protein sequence ID" value="MCY1719504.1"/>
    <property type="molecule type" value="Genomic_DNA"/>
</dbReference>
<keyword evidence="6" id="KW-1185">Reference proteome</keyword>
<evidence type="ECO:0000256" key="1">
    <source>
        <dbReference type="ARBA" id="ARBA00023125"/>
    </source>
</evidence>
<dbReference type="SUPFAM" id="SSF46689">
    <property type="entry name" value="Homeodomain-like"/>
    <property type="match status" value="1"/>
</dbReference>
<evidence type="ECO:0000259" key="4">
    <source>
        <dbReference type="PROSITE" id="PS50977"/>
    </source>
</evidence>
<dbReference type="PANTHER" id="PTHR43479">
    <property type="entry name" value="ACREF/ENVCD OPERON REPRESSOR-RELATED"/>
    <property type="match status" value="1"/>
</dbReference>
<proteinExistence type="predicted"/>
<feature type="domain" description="EF-hand" evidence="3">
    <location>
        <begin position="65"/>
        <end position="100"/>
    </location>
</feature>
<protein>
    <submittedName>
        <fullName evidence="5">TetR/AcrR family transcriptional regulator</fullName>
    </submittedName>
</protein>
<dbReference type="SUPFAM" id="SSF47473">
    <property type="entry name" value="EF-hand"/>
    <property type="match status" value="1"/>
</dbReference>
<feature type="DNA-binding region" description="H-T-H motif" evidence="2">
    <location>
        <begin position="36"/>
        <end position="55"/>
    </location>
</feature>
<dbReference type="Proteomes" id="UP001145087">
    <property type="component" value="Unassembled WGS sequence"/>
</dbReference>
<dbReference type="PROSITE" id="PS50222">
    <property type="entry name" value="EF_HAND_2"/>
    <property type="match status" value="1"/>
</dbReference>